<dbReference type="EMBL" id="UZAL01028765">
    <property type="protein sequence ID" value="VDP43562.1"/>
    <property type="molecule type" value="Genomic_DNA"/>
</dbReference>
<keyword evidence="2" id="KW-1185">Reference proteome</keyword>
<dbReference type="Proteomes" id="UP000269396">
    <property type="component" value="Unassembled WGS sequence"/>
</dbReference>
<protein>
    <submittedName>
        <fullName evidence="1">Uncharacterized protein</fullName>
    </submittedName>
</protein>
<reference evidence="1 2" key="1">
    <citation type="submission" date="2018-11" db="EMBL/GenBank/DDBJ databases">
        <authorList>
            <consortium name="Pathogen Informatics"/>
        </authorList>
    </citation>
    <scope>NUCLEOTIDE SEQUENCE [LARGE SCALE GENOMIC DNA]</scope>
    <source>
        <strain>Denwood</strain>
        <strain evidence="2">Zambia</strain>
    </source>
</reference>
<evidence type="ECO:0000313" key="1">
    <source>
        <dbReference type="EMBL" id="VDP43562.1"/>
    </source>
</evidence>
<gene>
    <name evidence="1" type="ORF">SMTD_LOCUS8216</name>
</gene>
<organism evidence="1 2">
    <name type="scientific">Schistosoma mattheei</name>
    <dbReference type="NCBI Taxonomy" id="31246"/>
    <lineage>
        <taxon>Eukaryota</taxon>
        <taxon>Metazoa</taxon>
        <taxon>Spiralia</taxon>
        <taxon>Lophotrochozoa</taxon>
        <taxon>Platyhelminthes</taxon>
        <taxon>Trematoda</taxon>
        <taxon>Digenea</taxon>
        <taxon>Strigeidida</taxon>
        <taxon>Schistosomatoidea</taxon>
        <taxon>Schistosomatidae</taxon>
        <taxon>Schistosoma</taxon>
    </lineage>
</organism>
<accession>A0A183P1I0</accession>
<evidence type="ECO:0000313" key="2">
    <source>
        <dbReference type="Proteomes" id="UP000269396"/>
    </source>
</evidence>
<dbReference type="AlphaFoldDB" id="A0A183P1I0"/>
<proteinExistence type="predicted"/>
<name>A0A183P1I0_9TREM</name>
<sequence>MNFFIVTRIGCVHSCRTLLLNPWFVSYLVSVDVNNNHTIKVVNKYSSIE</sequence>